<reference evidence="1 2" key="1">
    <citation type="submission" date="2016-10" db="EMBL/GenBank/DDBJ databases">
        <authorList>
            <person name="de Groot N.N."/>
        </authorList>
    </citation>
    <scope>NUCLEOTIDE SEQUENCE [LARGE SCALE GENOMIC DNA]</scope>
    <source>
        <strain evidence="1 2">DSM 20581</strain>
    </source>
</reference>
<name>A0A1I5WN40_9LACT</name>
<evidence type="ECO:0000313" key="2">
    <source>
        <dbReference type="Proteomes" id="UP000199136"/>
    </source>
</evidence>
<evidence type="ECO:0000313" key="1">
    <source>
        <dbReference type="EMBL" id="SFQ20938.1"/>
    </source>
</evidence>
<protein>
    <submittedName>
        <fullName evidence="1">Uncharacterized protein</fullName>
    </submittedName>
</protein>
<dbReference type="RefSeq" id="WP_092480026.1">
    <property type="nucleotide sequence ID" value="NZ_FOXW01000003.1"/>
</dbReference>
<dbReference type="EMBL" id="FOXW01000003">
    <property type="protein sequence ID" value="SFQ20938.1"/>
    <property type="molecule type" value="Genomic_DNA"/>
</dbReference>
<accession>A0A1I5WN40</accession>
<gene>
    <name evidence="1" type="ORF">SAMN04488506_0972</name>
</gene>
<keyword evidence="2" id="KW-1185">Reference proteome</keyword>
<proteinExistence type="predicted"/>
<organism evidence="1 2">
    <name type="scientific">Desemzia incerta</name>
    <dbReference type="NCBI Taxonomy" id="82801"/>
    <lineage>
        <taxon>Bacteria</taxon>
        <taxon>Bacillati</taxon>
        <taxon>Bacillota</taxon>
        <taxon>Bacilli</taxon>
        <taxon>Lactobacillales</taxon>
        <taxon>Carnobacteriaceae</taxon>
        <taxon>Desemzia</taxon>
    </lineage>
</organism>
<dbReference type="AlphaFoldDB" id="A0A1I5WN40"/>
<dbReference type="OrthoDB" id="2361594at2"/>
<dbReference type="Proteomes" id="UP000199136">
    <property type="component" value="Unassembled WGS sequence"/>
</dbReference>
<sequence length="140" mass="16489">MNFSRYFLTEKHEFYRFDENSETIAYFLITDTKNRTPESYGKALFDDSFEPSDNDFSVKVGVLDDLTEKQKEWILSFAEGLLSYKYDIDYSVDFFGLNCDFEVDYPSGSWLTEFIEMVNDQFGSDIQVKNTQSFLNLIQK</sequence>